<dbReference type="Proteomes" id="UP000886523">
    <property type="component" value="Unassembled WGS sequence"/>
</dbReference>
<dbReference type="Gene3D" id="3.30.390.110">
    <property type="match status" value="1"/>
</dbReference>
<evidence type="ECO:0000256" key="3">
    <source>
        <dbReference type="ARBA" id="ARBA00023274"/>
    </source>
</evidence>
<name>A0A9P6ALC9_9AGAM</name>
<feature type="domain" description="Ribosomal eL28/Mak16" evidence="5">
    <location>
        <begin position="5"/>
        <end position="120"/>
    </location>
</feature>
<feature type="region of interest" description="Disordered" evidence="4">
    <location>
        <begin position="122"/>
        <end position="148"/>
    </location>
</feature>
<accession>A0A9P6ALC9</accession>
<evidence type="ECO:0000256" key="4">
    <source>
        <dbReference type="SAM" id="MobiDB-lite"/>
    </source>
</evidence>
<comment type="caution">
    <text evidence="6">The sequence shown here is derived from an EMBL/GenBank/DDBJ whole genome shotgun (WGS) entry which is preliminary data.</text>
</comment>
<keyword evidence="7" id="KW-1185">Reference proteome</keyword>
<dbReference type="OrthoDB" id="338850at2759"/>
<evidence type="ECO:0000313" key="7">
    <source>
        <dbReference type="Proteomes" id="UP000886523"/>
    </source>
</evidence>
<dbReference type="GO" id="GO:0006412">
    <property type="term" value="P:translation"/>
    <property type="evidence" value="ECO:0007669"/>
    <property type="project" value="InterPro"/>
</dbReference>
<gene>
    <name evidence="6" type="ORF">BS47DRAFT_1332987</name>
</gene>
<evidence type="ECO:0000256" key="2">
    <source>
        <dbReference type="ARBA" id="ARBA00022980"/>
    </source>
</evidence>
<keyword evidence="2" id="KW-0689">Ribosomal protein</keyword>
<proteinExistence type="inferred from homology"/>
<evidence type="ECO:0000256" key="1">
    <source>
        <dbReference type="ARBA" id="ARBA00007926"/>
    </source>
</evidence>
<sequence length="148" mass="16059">MSSDLQWLLLKNHNSFLVKRVPEGPIFSTEPGNLRNIHSHKYSGLGNSKTISIQEVNGSIRVTTHKPSASIHKVKSAKHSTILRRNNGPRRSAGIISAHARQGYRPDLRTSALARVSALAAVARGPKPEAQKKSRATKKAEGKKAATA</sequence>
<feature type="compositionally biased region" description="Basic and acidic residues" evidence="4">
    <location>
        <begin position="126"/>
        <end position="148"/>
    </location>
</feature>
<dbReference type="EMBL" id="MU129068">
    <property type="protein sequence ID" value="KAF9507979.1"/>
    <property type="molecule type" value="Genomic_DNA"/>
</dbReference>
<dbReference type="AlphaFoldDB" id="A0A9P6ALC9"/>
<keyword evidence="3" id="KW-0687">Ribonucleoprotein</keyword>
<evidence type="ECO:0000313" key="6">
    <source>
        <dbReference type="EMBL" id="KAF9507979.1"/>
    </source>
</evidence>
<dbReference type="GO" id="GO:1990904">
    <property type="term" value="C:ribonucleoprotein complex"/>
    <property type="evidence" value="ECO:0007669"/>
    <property type="project" value="UniProtKB-KW"/>
</dbReference>
<organism evidence="6 7">
    <name type="scientific">Hydnum rufescens UP504</name>
    <dbReference type="NCBI Taxonomy" id="1448309"/>
    <lineage>
        <taxon>Eukaryota</taxon>
        <taxon>Fungi</taxon>
        <taxon>Dikarya</taxon>
        <taxon>Basidiomycota</taxon>
        <taxon>Agaricomycotina</taxon>
        <taxon>Agaricomycetes</taxon>
        <taxon>Cantharellales</taxon>
        <taxon>Hydnaceae</taxon>
        <taxon>Hydnum</taxon>
    </lineage>
</organism>
<dbReference type="InterPro" id="IPR002672">
    <property type="entry name" value="Ribosomal_eL28"/>
</dbReference>
<reference evidence="6" key="1">
    <citation type="journal article" date="2020" name="Nat. Commun.">
        <title>Large-scale genome sequencing of mycorrhizal fungi provides insights into the early evolution of symbiotic traits.</title>
        <authorList>
            <person name="Miyauchi S."/>
            <person name="Kiss E."/>
            <person name="Kuo A."/>
            <person name="Drula E."/>
            <person name="Kohler A."/>
            <person name="Sanchez-Garcia M."/>
            <person name="Morin E."/>
            <person name="Andreopoulos B."/>
            <person name="Barry K.W."/>
            <person name="Bonito G."/>
            <person name="Buee M."/>
            <person name="Carver A."/>
            <person name="Chen C."/>
            <person name="Cichocki N."/>
            <person name="Clum A."/>
            <person name="Culley D."/>
            <person name="Crous P.W."/>
            <person name="Fauchery L."/>
            <person name="Girlanda M."/>
            <person name="Hayes R.D."/>
            <person name="Keri Z."/>
            <person name="LaButti K."/>
            <person name="Lipzen A."/>
            <person name="Lombard V."/>
            <person name="Magnuson J."/>
            <person name="Maillard F."/>
            <person name="Murat C."/>
            <person name="Nolan M."/>
            <person name="Ohm R.A."/>
            <person name="Pangilinan J."/>
            <person name="Pereira M.F."/>
            <person name="Perotto S."/>
            <person name="Peter M."/>
            <person name="Pfister S."/>
            <person name="Riley R."/>
            <person name="Sitrit Y."/>
            <person name="Stielow J.B."/>
            <person name="Szollosi G."/>
            <person name="Zifcakova L."/>
            <person name="Stursova M."/>
            <person name="Spatafora J.W."/>
            <person name="Tedersoo L."/>
            <person name="Vaario L.M."/>
            <person name="Yamada A."/>
            <person name="Yan M."/>
            <person name="Wang P."/>
            <person name="Xu J."/>
            <person name="Bruns T."/>
            <person name="Baldrian P."/>
            <person name="Vilgalys R."/>
            <person name="Dunand C."/>
            <person name="Henrissat B."/>
            <person name="Grigoriev I.V."/>
            <person name="Hibbett D."/>
            <person name="Nagy L.G."/>
            <person name="Martin F.M."/>
        </authorList>
    </citation>
    <scope>NUCLEOTIDE SEQUENCE</scope>
    <source>
        <strain evidence="6">UP504</strain>
    </source>
</reference>
<feature type="region of interest" description="Disordered" evidence="4">
    <location>
        <begin position="65"/>
        <end position="92"/>
    </location>
</feature>
<dbReference type="InterPro" id="IPR029004">
    <property type="entry name" value="Ribosomal_eL28/Mak16"/>
</dbReference>
<feature type="compositionally biased region" description="Basic residues" evidence="4">
    <location>
        <begin position="72"/>
        <end position="82"/>
    </location>
</feature>
<dbReference type="GO" id="GO:0003735">
    <property type="term" value="F:structural constituent of ribosome"/>
    <property type="evidence" value="ECO:0007669"/>
    <property type="project" value="InterPro"/>
</dbReference>
<dbReference type="PANTHER" id="PTHR10544">
    <property type="entry name" value="60S RIBOSOMAL PROTEIN L28"/>
    <property type="match status" value="1"/>
</dbReference>
<dbReference type="Pfam" id="PF01778">
    <property type="entry name" value="Ribosomal_L28e"/>
    <property type="match status" value="1"/>
</dbReference>
<comment type="similarity">
    <text evidence="1">Belongs to the eukaryotic ribosomal protein eL28 family.</text>
</comment>
<protein>
    <recommendedName>
        <fullName evidence="5">Ribosomal eL28/Mak16 domain-containing protein</fullName>
    </recommendedName>
</protein>
<dbReference type="GO" id="GO:0005840">
    <property type="term" value="C:ribosome"/>
    <property type="evidence" value="ECO:0007669"/>
    <property type="project" value="UniProtKB-KW"/>
</dbReference>
<evidence type="ECO:0000259" key="5">
    <source>
        <dbReference type="Pfam" id="PF01778"/>
    </source>
</evidence>